<keyword evidence="1" id="KW-0812">Transmembrane</keyword>
<protein>
    <recommendedName>
        <fullName evidence="4">ABC-2 type transport system permease protein</fullName>
    </recommendedName>
</protein>
<feature type="transmembrane region" description="Helical" evidence="1">
    <location>
        <begin position="137"/>
        <end position="165"/>
    </location>
</feature>
<dbReference type="InParanoid" id="D1C7A4"/>
<dbReference type="RefSeq" id="WP_012872791.1">
    <property type="nucleotide sequence ID" value="NC_013523.1"/>
</dbReference>
<organism evidence="2 3">
    <name type="scientific">Sphaerobacter thermophilus (strain ATCC 49802 / DSM 20745 / KCCM 41009 / NCIMB 13125 / S 6022)</name>
    <dbReference type="NCBI Taxonomy" id="479434"/>
    <lineage>
        <taxon>Bacteria</taxon>
        <taxon>Pseudomonadati</taxon>
        <taxon>Thermomicrobiota</taxon>
        <taxon>Thermomicrobia</taxon>
        <taxon>Sphaerobacterales</taxon>
        <taxon>Sphaerobacterineae</taxon>
        <taxon>Sphaerobacteraceae</taxon>
        <taxon>Sphaerobacter</taxon>
    </lineage>
</organism>
<evidence type="ECO:0000313" key="2">
    <source>
        <dbReference type="EMBL" id="ACZ39750.1"/>
    </source>
</evidence>
<reference evidence="2 3" key="2">
    <citation type="journal article" date="2010" name="Stand. Genomic Sci.">
        <title>Complete genome sequence of Desulfohalobium retbaense type strain (HR(100)).</title>
        <authorList>
            <person name="Spring S."/>
            <person name="Nolan M."/>
            <person name="Lapidus A."/>
            <person name="Glavina Del Rio T."/>
            <person name="Copeland A."/>
            <person name="Tice H."/>
            <person name="Cheng J.F."/>
            <person name="Lucas S."/>
            <person name="Land M."/>
            <person name="Chen F."/>
            <person name="Bruce D."/>
            <person name="Goodwin L."/>
            <person name="Pitluck S."/>
            <person name="Ivanova N."/>
            <person name="Mavromatis K."/>
            <person name="Mikhailova N."/>
            <person name="Pati A."/>
            <person name="Chen A."/>
            <person name="Palaniappan K."/>
            <person name="Hauser L."/>
            <person name="Chang Y.J."/>
            <person name="Jeffries C.D."/>
            <person name="Munk C."/>
            <person name="Kiss H."/>
            <person name="Chain P."/>
            <person name="Han C."/>
            <person name="Brettin T."/>
            <person name="Detter J.C."/>
            <person name="Schuler E."/>
            <person name="Goker M."/>
            <person name="Rohde M."/>
            <person name="Bristow J."/>
            <person name="Eisen J.A."/>
            <person name="Markowitz V."/>
            <person name="Hugenholtz P."/>
            <person name="Kyrpides N.C."/>
            <person name="Klenk H.P."/>
        </authorList>
    </citation>
    <scope>NUCLEOTIDE SEQUENCE [LARGE SCALE GENOMIC DNA]</scope>
    <source>
        <strain evidence="3">ATCC 49802 / DSM 20745 / S 6022</strain>
    </source>
</reference>
<dbReference type="HOGENOM" id="CLU_482060_0_0_0"/>
<feature type="transmembrane region" description="Helical" evidence="1">
    <location>
        <begin position="59"/>
        <end position="86"/>
    </location>
</feature>
<feature type="transmembrane region" description="Helical" evidence="1">
    <location>
        <begin position="177"/>
        <end position="196"/>
    </location>
</feature>
<feature type="transmembrane region" description="Helical" evidence="1">
    <location>
        <begin position="25"/>
        <end position="47"/>
    </location>
</feature>
<accession>D1C7A4</accession>
<evidence type="ECO:0000313" key="3">
    <source>
        <dbReference type="Proteomes" id="UP000002027"/>
    </source>
</evidence>
<keyword evidence="1" id="KW-0472">Membrane</keyword>
<evidence type="ECO:0000256" key="1">
    <source>
        <dbReference type="SAM" id="Phobius"/>
    </source>
</evidence>
<feature type="transmembrane region" description="Helical" evidence="1">
    <location>
        <begin position="107"/>
        <end position="131"/>
    </location>
</feature>
<feature type="transmembrane region" description="Helical" evidence="1">
    <location>
        <begin position="234"/>
        <end position="252"/>
    </location>
</feature>
<keyword evidence="3" id="KW-1185">Reference proteome</keyword>
<dbReference type="STRING" id="479434.Sthe_2329"/>
<feature type="transmembrane region" description="Helical" evidence="1">
    <location>
        <begin position="342"/>
        <end position="364"/>
    </location>
</feature>
<keyword evidence="1" id="KW-1133">Transmembrane helix</keyword>
<gene>
    <name evidence="2" type="ordered locus">Sthe_2329</name>
</gene>
<reference evidence="3" key="1">
    <citation type="submission" date="2009-11" db="EMBL/GenBank/DDBJ databases">
        <title>The complete chromosome 1 of Sphaerobacter thermophilus DSM 20745.</title>
        <authorList>
            <person name="Lucas S."/>
            <person name="Copeland A."/>
            <person name="Lapidus A."/>
            <person name="Glavina del Rio T."/>
            <person name="Dalin E."/>
            <person name="Tice H."/>
            <person name="Bruce D."/>
            <person name="Goodwin L."/>
            <person name="Pitluck S."/>
            <person name="Kyrpides N."/>
            <person name="Mavromatis K."/>
            <person name="Ivanova N."/>
            <person name="Mikhailova N."/>
            <person name="LaButti K.M."/>
            <person name="Clum A."/>
            <person name="Sun H.I."/>
            <person name="Brettin T."/>
            <person name="Detter J.C."/>
            <person name="Han C."/>
            <person name="Larimer F."/>
            <person name="Land M."/>
            <person name="Hauser L."/>
            <person name="Markowitz V."/>
            <person name="Cheng J.F."/>
            <person name="Hugenholtz P."/>
            <person name="Woyke T."/>
            <person name="Wu D."/>
            <person name="Steenblock K."/>
            <person name="Schneider S."/>
            <person name="Pukall R."/>
            <person name="Goeker M."/>
            <person name="Klenk H.P."/>
            <person name="Eisen J.A."/>
        </authorList>
    </citation>
    <scope>NUCLEOTIDE SEQUENCE [LARGE SCALE GENOMIC DNA]</scope>
    <source>
        <strain evidence="3">ATCC 49802 / DSM 20745 / S 6022</strain>
    </source>
</reference>
<sequence length="565" mass="60774">MTGLLLWAQWRQWVHTWLSRRRVPVIIAIALAALSFATMLTFFGYAIGRNSSLDALRPVAGLALPAVVIVVILADLPQVYGQLYVARDVELLFTLPIPTRSIFLVKYLQTLIVGNLLTIPLILIPLIGLGIGAGAHLLYYPAVVLVVFVVVAGAVAISYLMMLTLVRFLPRKRLNEIIVASQALTGLIAALAGQLFRFSDQLDRAPDVLPVAPIWLPTTWGAIALERLGRADPFGILPALGVIATSGVLLLLSMRMVERGFRLGWVRISEGSGRKRQTRARSAAYAPPRGPIAGIAVKEITMLRRDIRQWMSLLPMIVLFGIGLFQFIAGGGWTIAREYPSATWFVVQSGLVTFMIFAGTAFAAPAFALDGLAAWVLRTAPLSGWQIALGKFLVYWGVLAGLVIAADLIAAVVLRWSLLQAAGGVVVAVVLLTGAVALQVWIGTFGVRYDPQNPHNQLRTGIGFLVIGVSVVYFLVALLPVLLTLLPTSLEPLLADDVASASGWAATVGRALLAVVRLKIAHPVLTTGLGVLWLIATGLGIAAFALWRTARRVDAGIQIEIVQQG</sequence>
<feature type="transmembrane region" description="Helical" evidence="1">
    <location>
        <begin position="524"/>
        <end position="547"/>
    </location>
</feature>
<proteinExistence type="predicted"/>
<feature type="transmembrane region" description="Helical" evidence="1">
    <location>
        <begin position="394"/>
        <end position="414"/>
    </location>
</feature>
<dbReference type="Proteomes" id="UP000002027">
    <property type="component" value="Chromosome 1"/>
</dbReference>
<evidence type="ECO:0008006" key="4">
    <source>
        <dbReference type="Google" id="ProtNLM"/>
    </source>
</evidence>
<dbReference type="AlphaFoldDB" id="D1C7A4"/>
<dbReference type="eggNOG" id="ENOG502ZAFE">
    <property type="taxonomic scope" value="Bacteria"/>
</dbReference>
<name>D1C7A4_SPHTD</name>
<dbReference type="Pfam" id="PF16949">
    <property type="entry name" value="ABC_tran_2"/>
    <property type="match status" value="1"/>
</dbReference>
<dbReference type="KEGG" id="sti:Sthe_2329"/>
<dbReference type="InterPro" id="IPR031599">
    <property type="entry name" value="ABC_tran_2"/>
</dbReference>
<feature type="transmembrane region" description="Helical" evidence="1">
    <location>
        <begin position="313"/>
        <end position="336"/>
    </location>
</feature>
<feature type="transmembrane region" description="Helical" evidence="1">
    <location>
        <begin position="462"/>
        <end position="486"/>
    </location>
</feature>
<feature type="transmembrane region" description="Helical" evidence="1">
    <location>
        <begin position="421"/>
        <end position="442"/>
    </location>
</feature>
<dbReference type="EMBL" id="CP001823">
    <property type="protein sequence ID" value="ACZ39750.1"/>
    <property type="molecule type" value="Genomic_DNA"/>
</dbReference>